<reference evidence="5 6" key="1">
    <citation type="journal article" date="2024" name="Commun. Biol.">
        <title>Comparative genomic analysis of thermophilic fungi reveals convergent evolutionary adaptations and gene losses.</title>
        <authorList>
            <person name="Steindorff A.S."/>
            <person name="Aguilar-Pontes M.V."/>
            <person name="Robinson A.J."/>
            <person name="Andreopoulos B."/>
            <person name="LaButti K."/>
            <person name="Kuo A."/>
            <person name="Mondo S."/>
            <person name="Riley R."/>
            <person name="Otillar R."/>
            <person name="Haridas S."/>
            <person name="Lipzen A."/>
            <person name="Grimwood J."/>
            <person name="Schmutz J."/>
            <person name="Clum A."/>
            <person name="Reid I.D."/>
            <person name="Moisan M.C."/>
            <person name="Butler G."/>
            <person name="Nguyen T.T.M."/>
            <person name="Dewar K."/>
            <person name="Conant G."/>
            <person name="Drula E."/>
            <person name="Henrissat B."/>
            <person name="Hansel C."/>
            <person name="Singer S."/>
            <person name="Hutchinson M.I."/>
            <person name="de Vries R.P."/>
            <person name="Natvig D.O."/>
            <person name="Powell A.J."/>
            <person name="Tsang A."/>
            <person name="Grigoriev I.V."/>
        </authorList>
    </citation>
    <scope>NUCLEOTIDE SEQUENCE [LARGE SCALE GENOMIC DNA]</scope>
    <source>
        <strain evidence="5 6">ATCC 24622</strain>
    </source>
</reference>
<protein>
    <recommendedName>
        <fullName evidence="4">Fungal lipase-type domain-containing protein</fullName>
    </recommendedName>
</protein>
<sequence>MNFANLETSELAGLKFFAQYAGAAYCNSENTAGQLIVCSDNVCPDVQASKAKTVVSLRGPASDITGFVAADLVNSLIVVLEFNLVPHNICGGCQVHSGFLRAWDEVSAAVQAGVATARATHPSFAVVATGHSLGAAIATLAVSSMRTPAAGAVPIDLYTYGSPRVGNAAFATFVASQNSTGSIRGAGYRVTHLADPVPRLPPLCFGFQHLSPEYWLATGTATTTDYDVADVVVCDGPACRSCNAGTDGLDVMAHMFYFESISGCVEVQLEPSASLEGSRASSGGANVAADELMERLQRYTEMDEAYVVRLEGSPEVEC</sequence>
<dbReference type="InterPro" id="IPR051218">
    <property type="entry name" value="Sec_MonoDiacylglyc_Lipase"/>
</dbReference>
<comment type="similarity">
    <text evidence="1">Belongs to the AB hydrolase superfamily. Lipase family. Class 3 subfamily.</text>
</comment>
<dbReference type="EMBL" id="JAZHXJ010000071">
    <property type="protein sequence ID" value="KAL1876894.1"/>
    <property type="molecule type" value="Genomic_DNA"/>
</dbReference>
<evidence type="ECO:0000256" key="2">
    <source>
        <dbReference type="ARBA" id="ARBA00047591"/>
    </source>
</evidence>
<dbReference type="InterPro" id="IPR029058">
    <property type="entry name" value="AB_hydrolase_fold"/>
</dbReference>
<dbReference type="SUPFAM" id="SSF53474">
    <property type="entry name" value="alpha/beta-Hydrolases"/>
    <property type="match status" value="1"/>
</dbReference>
<name>A0ABR3XLM6_9PEZI</name>
<evidence type="ECO:0000313" key="5">
    <source>
        <dbReference type="EMBL" id="KAL1876894.1"/>
    </source>
</evidence>
<evidence type="ECO:0000256" key="3">
    <source>
        <dbReference type="ARBA" id="ARBA00048461"/>
    </source>
</evidence>
<organism evidence="5 6">
    <name type="scientific">Phialemonium thermophilum</name>
    <dbReference type="NCBI Taxonomy" id="223376"/>
    <lineage>
        <taxon>Eukaryota</taxon>
        <taxon>Fungi</taxon>
        <taxon>Dikarya</taxon>
        <taxon>Ascomycota</taxon>
        <taxon>Pezizomycotina</taxon>
        <taxon>Sordariomycetes</taxon>
        <taxon>Sordariomycetidae</taxon>
        <taxon>Cephalothecales</taxon>
        <taxon>Cephalothecaceae</taxon>
        <taxon>Phialemonium</taxon>
    </lineage>
</organism>
<dbReference type="Pfam" id="PF01764">
    <property type="entry name" value="Lipase_3"/>
    <property type="match status" value="1"/>
</dbReference>
<dbReference type="CDD" id="cd00519">
    <property type="entry name" value="Lipase_3"/>
    <property type="match status" value="1"/>
</dbReference>
<dbReference type="Proteomes" id="UP001586593">
    <property type="component" value="Unassembled WGS sequence"/>
</dbReference>
<evidence type="ECO:0000313" key="6">
    <source>
        <dbReference type="Proteomes" id="UP001586593"/>
    </source>
</evidence>
<comment type="catalytic activity">
    <reaction evidence="3">
        <text>a monoacylglycerol + H2O = glycerol + a fatty acid + H(+)</text>
        <dbReference type="Rhea" id="RHEA:15245"/>
        <dbReference type="ChEBI" id="CHEBI:15377"/>
        <dbReference type="ChEBI" id="CHEBI:15378"/>
        <dbReference type="ChEBI" id="CHEBI:17408"/>
        <dbReference type="ChEBI" id="CHEBI:17754"/>
        <dbReference type="ChEBI" id="CHEBI:28868"/>
    </reaction>
</comment>
<accession>A0ABR3XLM6</accession>
<gene>
    <name evidence="5" type="ORF">VTK73DRAFT_9047</name>
</gene>
<proteinExistence type="inferred from homology"/>
<evidence type="ECO:0000259" key="4">
    <source>
        <dbReference type="Pfam" id="PF01764"/>
    </source>
</evidence>
<keyword evidence="6" id="KW-1185">Reference proteome</keyword>
<dbReference type="InterPro" id="IPR002921">
    <property type="entry name" value="Fungal_lipase-type"/>
</dbReference>
<dbReference type="Gene3D" id="3.40.50.1820">
    <property type="entry name" value="alpha/beta hydrolase"/>
    <property type="match status" value="1"/>
</dbReference>
<evidence type="ECO:0000256" key="1">
    <source>
        <dbReference type="ARBA" id="ARBA00043996"/>
    </source>
</evidence>
<comment type="catalytic activity">
    <reaction evidence="2">
        <text>a diacylglycerol + H2O = a monoacylglycerol + a fatty acid + H(+)</text>
        <dbReference type="Rhea" id="RHEA:32731"/>
        <dbReference type="ChEBI" id="CHEBI:15377"/>
        <dbReference type="ChEBI" id="CHEBI:15378"/>
        <dbReference type="ChEBI" id="CHEBI:17408"/>
        <dbReference type="ChEBI" id="CHEBI:18035"/>
        <dbReference type="ChEBI" id="CHEBI:28868"/>
    </reaction>
</comment>
<feature type="domain" description="Fungal lipase-type" evidence="4">
    <location>
        <begin position="78"/>
        <end position="203"/>
    </location>
</feature>
<comment type="caution">
    <text evidence="5">The sequence shown here is derived from an EMBL/GenBank/DDBJ whole genome shotgun (WGS) entry which is preliminary data.</text>
</comment>
<dbReference type="PANTHER" id="PTHR45856">
    <property type="entry name" value="ALPHA/BETA-HYDROLASES SUPERFAMILY PROTEIN"/>
    <property type="match status" value="1"/>
</dbReference>
<dbReference type="PANTHER" id="PTHR45856:SF11">
    <property type="entry name" value="FUNGAL LIPASE-LIKE DOMAIN-CONTAINING PROTEIN"/>
    <property type="match status" value="1"/>
</dbReference>